<dbReference type="EMBL" id="CP095749">
    <property type="protein sequence ID" value="WEB45460.1"/>
    <property type="molecule type" value="Genomic_DNA"/>
</dbReference>
<name>A0ABY8AKA2_9ACTN</name>
<reference evidence="1 2" key="1">
    <citation type="submission" date="2022-03" db="EMBL/GenBank/DDBJ databases">
        <title>Streptomyces yunnanensis P86,complete genome.</title>
        <authorList>
            <person name="Chen S."/>
            <person name="Zhang Q."/>
        </authorList>
    </citation>
    <scope>NUCLEOTIDE SEQUENCE [LARGE SCALE GENOMIC DNA]</scope>
    <source>
        <strain evidence="1 2">P86</strain>
    </source>
</reference>
<dbReference type="InterPro" id="IPR015943">
    <property type="entry name" value="WD40/YVTN_repeat-like_dom_sf"/>
</dbReference>
<evidence type="ECO:0000313" key="1">
    <source>
        <dbReference type="EMBL" id="WEB45460.1"/>
    </source>
</evidence>
<organism evidence="1 2">
    <name type="scientific">Streptomyces yunnanensis</name>
    <dbReference type="NCBI Taxonomy" id="156453"/>
    <lineage>
        <taxon>Bacteria</taxon>
        <taxon>Bacillati</taxon>
        <taxon>Actinomycetota</taxon>
        <taxon>Actinomycetes</taxon>
        <taxon>Kitasatosporales</taxon>
        <taxon>Streptomycetaceae</taxon>
        <taxon>Streptomyces</taxon>
    </lineage>
</organism>
<dbReference type="Proteomes" id="UP001218629">
    <property type="component" value="Chromosome"/>
</dbReference>
<dbReference type="RefSeq" id="WP_275311630.1">
    <property type="nucleotide sequence ID" value="NZ_CP095749.1"/>
</dbReference>
<sequence length="391" mass="41403">MKARTPRRPTGGRALAAVLAAAAAAGVLLSLIVLRLGQDGSGSASPAQPVTAPRLHALPGTVAGERVTTVAAGIGSVAYGTLNGDVYLSSGHSAPRRLTGLKGRVVKLAFDPGGRWLAAASLNELAVMDTAHPSAPVAQRPVRTSIALGAGLIRPNQLAIDRTGRLVALQTDSIGVYDMHGNGSPHWLDDTPACEAGARDLAFVGSELITALDSCAIIWNAATLRMEQQVQFPGTGISLVGHDRILYGSFTHALLLDYRRTSPLPSAATAPGQPPPVLSGTIADKTISTWHSPIQPVADDGRIAAVLQGTWLFFWEPTAHRILPVVPLPFPAFCPNTTKPRLPAAFTTSFSPDHKRVLISGYCPPPNMDEDTDEGQRRATYRHWEVDYPSR</sequence>
<gene>
    <name evidence="1" type="ORF">MOV08_43390</name>
</gene>
<dbReference type="Gene3D" id="2.130.10.10">
    <property type="entry name" value="YVTN repeat-like/Quinoprotein amine dehydrogenase"/>
    <property type="match status" value="1"/>
</dbReference>
<protein>
    <submittedName>
        <fullName evidence="1">Uncharacterized protein</fullName>
    </submittedName>
</protein>
<proteinExistence type="predicted"/>
<evidence type="ECO:0000313" key="2">
    <source>
        <dbReference type="Proteomes" id="UP001218629"/>
    </source>
</evidence>
<accession>A0ABY8AKA2</accession>
<keyword evidence="2" id="KW-1185">Reference proteome</keyword>
<dbReference type="SUPFAM" id="SSF63829">
    <property type="entry name" value="Calcium-dependent phosphotriesterase"/>
    <property type="match status" value="1"/>
</dbReference>